<dbReference type="RefSeq" id="WP_344505689.1">
    <property type="nucleotide sequence ID" value="NZ_BAAAQD010000012.1"/>
</dbReference>
<name>A0ABN2B5D5_9ACTN</name>
<gene>
    <name evidence="1" type="ORF">GCM10009827_060440</name>
</gene>
<comment type="caution">
    <text evidence="1">The sequence shown here is derived from an EMBL/GenBank/DDBJ whole genome shotgun (WGS) entry which is preliminary data.</text>
</comment>
<accession>A0ABN2B5D5</accession>
<proteinExistence type="predicted"/>
<sequence>MFDDMVWDSVRLLDAHHRADDDRPRDWFAVLLAFGRQFDGAVTHFRDIDLLRRRRFVYGFPVARHPDYARRRGYFDGLTEFTALRTFDEEAEDFDGYESELEDGYVEPPLLYCDAGTALWRRMVDAGELTGADAVPPRPVLLVDAVLAVAEAAEHAGDVRLIALWYTLGPHILVGGEVTGDVADQVGRLREIVARTGAMSVPLPDGHRPTDEQVLAMDDEAATWWYLSVTA</sequence>
<keyword evidence="2" id="KW-1185">Reference proteome</keyword>
<evidence type="ECO:0000313" key="1">
    <source>
        <dbReference type="EMBL" id="GAA1534218.1"/>
    </source>
</evidence>
<dbReference type="EMBL" id="BAAAQD010000012">
    <property type="protein sequence ID" value="GAA1534218.1"/>
    <property type="molecule type" value="Genomic_DNA"/>
</dbReference>
<evidence type="ECO:0000313" key="2">
    <source>
        <dbReference type="Proteomes" id="UP001501470"/>
    </source>
</evidence>
<organism evidence="1 2">
    <name type="scientific">Dactylosporangium maewongense</name>
    <dbReference type="NCBI Taxonomy" id="634393"/>
    <lineage>
        <taxon>Bacteria</taxon>
        <taxon>Bacillati</taxon>
        <taxon>Actinomycetota</taxon>
        <taxon>Actinomycetes</taxon>
        <taxon>Micromonosporales</taxon>
        <taxon>Micromonosporaceae</taxon>
        <taxon>Dactylosporangium</taxon>
    </lineage>
</organism>
<protein>
    <submittedName>
        <fullName evidence="1">Uncharacterized protein</fullName>
    </submittedName>
</protein>
<dbReference type="Proteomes" id="UP001501470">
    <property type="component" value="Unassembled WGS sequence"/>
</dbReference>
<reference evidence="1 2" key="1">
    <citation type="journal article" date="2019" name="Int. J. Syst. Evol. Microbiol.">
        <title>The Global Catalogue of Microorganisms (GCM) 10K type strain sequencing project: providing services to taxonomists for standard genome sequencing and annotation.</title>
        <authorList>
            <consortium name="The Broad Institute Genomics Platform"/>
            <consortium name="The Broad Institute Genome Sequencing Center for Infectious Disease"/>
            <person name="Wu L."/>
            <person name="Ma J."/>
        </authorList>
    </citation>
    <scope>NUCLEOTIDE SEQUENCE [LARGE SCALE GENOMIC DNA]</scope>
    <source>
        <strain evidence="1 2">JCM 15933</strain>
    </source>
</reference>